<evidence type="ECO:0000313" key="1">
    <source>
        <dbReference type="EMBL" id="TCZ65937.1"/>
    </source>
</evidence>
<name>A0A4R4DUK2_9PROT</name>
<dbReference type="EMBL" id="SKBM01000002">
    <property type="protein sequence ID" value="TCZ65937.1"/>
    <property type="molecule type" value="Genomic_DNA"/>
</dbReference>
<evidence type="ECO:0000313" key="2">
    <source>
        <dbReference type="Proteomes" id="UP000295023"/>
    </source>
</evidence>
<dbReference type="AlphaFoldDB" id="A0A4R4DUK2"/>
<sequence>MARHLIIAVAARRAEPLYFFGYRDRGATTECLWTPDRWQALWLDAEEARDEAALLGILCPGYRPEAQPVCVTQGDP</sequence>
<reference evidence="1 2" key="1">
    <citation type="submission" date="2019-03" db="EMBL/GenBank/DDBJ databases">
        <title>Paracraurococcus aquatilis NE82 genome sequence.</title>
        <authorList>
            <person name="Zhao Y."/>
            <person name="Du Z."/>
        </authorList>
    </citation>
    <scope>NUCLEOTIDE SEQUENCE [LARGE SCALE GENOMIC DNA]</scope>
    <source>
        <strain evidence="1 2">NE82</strain>
    </source>
</reference>
<proteinExistence type="predicted"/>
<comment type="caution">
    <text evidence="1">The sequence shown here is derived from an EMBL/GenBank/DDBJ whole genome shotgun (WGS) entry which is preliminary data.</text>
</comment>
<gene>
    <name evidence="1" type="ORF">EXY23_02300</name>
</gene>
<accession>A0A4R4DUK2</accession>
<organism evidence="1 2">
    <name type="scientific">Roseicella aquatilis</name>
    <dbReference type="NCBI Taxonomy" id="2527868"/>
    <lineage>
        <taxon>Bacteria</taxon>
        <taxon>Pseudomonadati</taxon>
        <taxon>Pseudomonadota</taxon>
        <taxon>Alphaproteobacteria</taxon>
        <taxon>Acetobacterales</taxon>
        <taxon>Roseomonadaceae</taxon>
        <taxon>Roseicella</taxon>
    </lineage>
</organism>
<dbReference type="Proteomes" id="UP000295023">
    <property type="component" value="Unassembled WGS sequence"/>
</dbReference>
<keyword evidence="2" id="KW-1185">Reference proteome</keyword>
<dbReference type="OrthoDB" id="7276308at2"/>
<dbReference type="RefSeq" id="WP_132284136.1">
    <property type="nucleotide sequence ID" value="NZ_SKBM01000002.1"/>
</dbReference>
<protein>
    <submittedName>
        <fullName evidence="1">Uncharacterized protein</fullName>
    </submittedName>
</protein>